<keyword evidence="7 10" id="KW-0012">Acyltransferase</keyword>
<evidence type="ECO:0000256" key="4">
    <source>
        <dbReference type="ARBA" id="ARBA00022679"/>
    </source>
</evidence>
<name>A0A9E9LYJ5_9BURK</name>
<evidence type="ECO:0000259" key="13">
    <source>
        <dbReference type="PROSITE" id="PS51826"/>
    </source>
</evidence>
<feature type="domain" description="Peripheral subunit-binding (PSBD)" evidence="13">
    <location>
        <begin position="131"/>
        <end position="168"/>
    </location>
</feature>
<dbReference type="PROSITE" id="PS51826">
    <property type="entry name" value="PSBD"/>
    <property type="match status" value="1"/>
</dbReference>
<evidence type="ECO:0000313" key="15">
    <source>
        <dbReference type="Proteomes" id="UP001156215"/>
    </source>
</evidence>
<dbReference type="FunFam" id="3.30.559.10:FF:000004">
    <property type="entry name" value="Acetyltransferase component of pyruvate dehydrogenase complex"/>
    <property type="match status" value="1"/>
</dbReference>
<dbReference type="PANTHER" id="PTHR43178">
    <property type="entry name" value="DIHYDROLIPOAMIDE ACETYLTRANSFERASE COMPONENT OF PYRUVATE DEHYDROGENASE COMPLEX"/>
    <property type="match status" value="1"/>
</dbReference>
<evidence type="ECO:0000256" key="10">
    <source>
        <dbReference type="RuleBase" id="RU003423"/>
    </source>
</evidence>
<dbReference type="GO" id="GO:0031405">
    <property type="term" value="F:lipoic acid binding"/>
    <property type="evidence" value="ECO:0007669"/>
    <property type="project" value="TreeGrafter"/>
</dbReference>
<evidence type="ECO:0000256" key="7">
    <source>
        <dbReference type="ARBA" id="ARBA00023315"/>
    </source>
</evidence>
<dbReference type="Proteomes" id="UP001156215">
    <property type="component" value="Chromosome"/>
</dbReference>
<evidence type="ECO:0000259" key="12">
    <source>
        <dbReference type="PROSITE" id="PS50968"/>
    </source>
</evidence>
<proteinExistence type="inferred from homology"/>
<dbReference type="CDD" id="cd06849">
    <property type="entry name" value="lipoyl_domain"/>
    <property type="match status" value="1"/>
</dbReference>
<dbReference type="SUPFAM" id="SSF52777">
    <property type="entry name" value="CoA-dependent acyltransferases"/>
    <property type="match status" value="1"/>
</dbReference>
<evidence type="ECO:0000256" key="11">
    <source>
        <dbReference type="SAM" id="MobiDB-lite"/>
    </source>
</evidence>
<dbReference type="AlphaFoldDB" id="A0A9E9LYJ5"/>
<evidence type="ECO:0000256" key="2">
    <source>
        <dbReference type="ARBA" id="ARBA00007317"/>
    </source>
</evidence>
<dbReference type="InterPro" id="IPR000089">
    <property type="entry name" value="Biotin_lipoyl"/>
</dbReference>
<evidence type="ECO:0000256" key="9">
    <source>
        <dbReference type="ARBA" id="ARBA00048370"/>
    </source>
</evidence>
<comment type="function">
    <text evidence="8">The pyruvate dehydrogenase complex catalyzes the overall conversion of pyruvate to acetyl-CoA and CO(2). It contains multiple copies of three enzymatic components: pyruvate dehydrogenase (E1), dihydrolipoamide acetyltransferase (E2) and lipoamide dehydrogenase (E3).</text>
</comment>
<reference evidence="14" key="1">
    <citation type="journal article" date="2022" name="Front. Microbiol.">
        <title>New perspectives on an old grouping: The genomic and phenotypic variability of Oxalobacter formigenes and the implications for calcium oxalate stone prevention.</title>
        <authorList>
            <person name="Chmiel J.A."/>
            <person name="Carr C."/>
            <person name="Stuivenberg G.A."/>
            <person name="Venema R."/>
            <person name="Chanyi R.M."/>
            <person name="Al K.F."/>
            <person name="Giguere D."/>
            <person name="Say H."/>
            <person name="Akouris P.P."/>
            <person name="Dominguez Romero S.A."/>
            <person name="Kwong A."/>
            <person name="Tai V."/>
            <person name="Koval S.F."/>
            <person name="Razvi H."/>
            <person name="Bjazevic J."/>
            <person name="Burton J.P."/>
        </authorList>
    </citation>
    <scope>NUCLEOTIDE SEQUENCE</scope>
    <source>
        <strain evidence="14">WoOx3</strain>
    </source>
</reference>
<evidence type="ECO:0000256" key="1">
    <source>
        <dbReference type="ARBA" id="ARBA00001938"/>
    </source>
</evidence>
<dbReference type="Gene3D" id="2.40.50.100">
    <property type="match status" value="1"/>
</dbReference>
<dbReference type="InterPro" id="IPR050743">
    <property type="entry name" value="2-oxoacid_DH_E2_comp"/>
</dbReference>
<dbReference type="PROSITE" id="PS50968">
    <property type="entry name" value="BIOTINYL_LIPOYL"/>
    <property type="match status" value="1"/>
</dbReference>
<sequence length="430" mass="46172">MSLEEIRVPDIGDFKAVDVIEVMVSVGDRIRRDQSLVTVESDKASMEIPSPRDGVVRELKVSLGDKVSEGALLLIMEVDEALVPEKEESPAAPSAEKIEPPAEASPPPASLPDLSTEPVPEPVSASGGVAHASPSVRKFARELGVDLSRVRGSGPKARILREDVLAFVKSSLAGGASPGGGLAGYADFPVWPSLDFSAFGPTEKLPLSRIKQISGPNLHRNLLMIPHVTQYEDADVTELESFRQSENKRLEAEGVRLTMLSFVIKACVTALKKYPQFNAALDERKESLILKRYYNVGFAADTPQGLMVPVVKNVDQKGIAEIAREVASLAEKARQGRLGPSGMQGASFTITSLGGIGGTYFTPFINAPEVAIIGLSRMSMKPVWDGSEFVPRLILPLSLAYDHRAIDGADGARFASYLAALLADMKKTLL</sequence>
<dbReference type="SUPFAM" id="SSF51230">
    <property type="entry name" value="Single hybrid motif"/>
    <property type="match status" value="1"/>
</dbReference>
<accession>A0A9E9LYJ5</accession>
<dbReference type="GO" id="GO:0005737">
    <property type="term" value="C:cytoplasm"/>
    <property type="evidence" value="ECO:0007669"/>
    <property type="project" value="TreeGrafter"/>
</dbReference>
<dbReference type="Pfam" id="PF00198">
    <property type="entry name" value="2-oxoacid_dh"/>
    <property type="match status" value="1"/>
</dbReference>
<evidence type="ECO:0000256" key="3">
    <source>
        <dbReference type="ARBA" id="ARBA00011484"/>
    </source>
</evidence>
<dbReference type="EMBL" id="CP098242">
    <property type="protein sequence ID" value="WAW11087.1"/>
    <property type="molecule type" value="Genomic_DNA"/>
</dbReference>
<dbReference type="FunFam" id="2.40.50.100:FF:000009">
    <property type="entry name" value="Acetyltransferase component of pyruvate dehydrogenase complex"/>
    <property type="match status" value="1"/>
</dbReference>
<protein>
    <recommendedName>
        <fullName evidence="10">Dihydrolipoamide acetyltransferase component of pyruvate dehydrogenase complex</fullName>
        <ecNumber evidence="10">2.3.1.-</ecNumber>
    </recommendedName>
</protein>
<comment type="cofactor">
    <cofactor evidence="1 10">
        <name>(R)-lipoate</name>
        <dbReference type="ChEBI" id="CHEBI:83088"/>
    </cofactor>
</comment>
<dbReference type="InterPro" id="IPR036625">
    <property type="entry name" value="E3-bd_dom_sf"/>
</dbReference>
<evidence type="ECO:0000256" key="6">
    <source>
        <dbReference type="ARBA" id="ARBA00022823"/>
    </source>
</evidence>
<comment type="similarity">
    <text evidence="2 10">Belongs to the 2-oxoacid dehydrogenase family.</text>
</comment>
<dbReference type="InterPro" id="IPR001078">
    <property type="entry name" value="2-oxoacid_DH_actylTfrase"/>
</dbReference>
<dbReference type="GO" id="GO:0004742">
    <property type="term" value="F:dihydrolipoyllysine-residue acetyltransferase activity"/>
    <property type="evidence" value="ECO:0007669"/>
    <property type="project" value="UniProtKB-EC"/>
</dbReference>
<feature type="domain" description="Lipoyl-binding" evidence="12">
    <location>
        <begin position="3"/>
        <end position="77"/>
    </location>
</feature>
<dbReference type="KEGG" id="ovb:NB640_05495"/>
<dbReference type="PANTHER" id="PTHR43178:SF2">
    <property type="entry name" value="DIHYDROLIPOYLLYSINE-RESIDUE ACETYLTRANSFERASE COMPONENT OF PYRUVATE DEHYDROGENASE COMPLEX"/>
    <property type="match status" value="1"/>
</dbReference>
<dbReference type="InterPro" id="IPR003016">
    <property type="entry name" value="2-oxoA_DH_lipoyl-BS"/>
</dbReference>
<comment type="subunit">
    <text evidence="3">Forms a 24-polypeptide structural core with octahedral symmetry.</text>
</comment>
<dbReference type="PROSITE" id="PS00189">
    <property type="entry name" value="LIPOYL"/>
    <property type="match status" value="1"/>
</dbReference>
<dbReference type="RefSeq" id="WP_269310198.1">
    <property type="nucleotide sequence ID" value="NZ_CP098242.1"/>
</dbReference>
<dbReference type="Pfam" id="PF02817">
    <property type="entry name" value="E3_binding"/>
    <property type="match status" value="1"/>
</dbReference>
<keyword evidence="6 10" id="KW-0450">Lipoyl</keyword>
<dbReference type="Pfam" id="PF00364">
    <property type="entry name" value="Biotin_lipoyl"/>
    <property type="match status" value="1"/>
</dbReference>
<evidence type="ECO:0000256" key="5">
    <source>
        <dbReference type="ARBA" id="ARBA00022737"/>
    </source>
</evidence>
<dbReference type="InterPro" id="IPR011053">
    <property type="entry name" value="Single_hybrid_motif"/>
</dbReference>
<feature type="region of interest" description="Disordered" evidence="11">
    <location>
        <begin position="85"/>
        <end position="131"/>
    </location>
</feature>
<keyword evidence="5" id="KW-0677">Repeat</keyword>
<evidence type="ECO:0000313" key="14">
    <source>
        <dbReference type="EMBL" id="WAW11087.1"/>
    </source>
</evidence>
<gene>
    <name evidence="14" type="ORF">NB640_05495</name>
</gene>
<evidence type="ECO:0000256" key="8">
    <source>
        <dbReference type="ARBA" id="ARBA00025211"/>
    </source>
</evidence>
<organism evidence="14 15">
    <name type="scientific">Oxalobacter vibrioformis</name>
    <dbReference type="NCBI Taxonomy" id="933080"/>
    <lineage>
        <taxon>Bacteria</taxon>
        <taxon>Pseudomonadati</taxon>
        <taxon>Pseudomonadota</taxon>
        <taxon>Betaproteobacteria</taxon>
        <taxon>Burkholderiales</taxon>
        <taxon>Oxalobacteraceae</taxon>
        <taxon>Oxalobacter</taxon>
    </lineage>
</organism>
<dbReference type="InterPro" id="IPR004167">
    <property type="entry name" value="PSBD"/>
</dbReference>
<dbReference type="SUPFAM" id="SSF47005">
    <property type="entry name" value="Peripheral subunit-binding domain of 2-oxo acid dehydrogenase complex"/>
    <property type="match status" value="1"/>
</dbReference>
<dbReference type="EC" id="2.3.1.-" evidence="10"/>
<dbReference type="Gene3D" id="4.10.320.10">
    <property type="entry name" value="E3-binding domain"/>
    <property type="match status" value="1"/>
</dbReference>
<dbReference type="GO" id="GO:0006086">
    <property type="term" value="P:pyruvate decarboxylation to acetyl-CoA"/>
    <property type="evidence" value="ECO:0007669"/>
    <property type="project" value="TreeGrafter"/>
</dbReference>
<dbReference type="Gene3D" id="3.30.559.10">
    <property type="entry name" value="Chloramphenicol acetyltransferase-like domain"/>
    <property type="match status" value="1"/>
</dbReference>
<keyword evidence="15" id="KW-1185">Reference proteome</keyword>
<comment type="catalytic activity">
    <reaction evidence="9">
        <text>N(6)-[(R)-dihydrolipoyl]-L-lysyl-[protein] + acetyl-CoA = N(6)-[(R)-S(8)-acetyldihydrolipoyl]-L-lysyl-[protein] + CoA</text>
        <dbReference type="Rhea" id="RHEA:17017"/>
        <dbReference type="Rhea" id="RHEA-COMP:10475"/>
        <dbReference type="Rhea" id="RHEA-COMP:10478"/>
        <dbReference type="ChEBI" id="CHEBI:57287"/>
        <dbReference type="ChEBI" id="CHEBI:57288"/>
        <dbReference type="ChEBI" id="CHEBI:83100"/>
        <dbReference type="ChEBI" id="CHEBI:83111"/>
        <dbReference type="EC" id="2.3.1.12"/>
    </reaction>
</comment>
<keyword evidence="4 10" id="KW-0808">Transferase</keyword>
<dbReference type="InterPro" id="IPR023213">
    <property type="entry name" value="CAT-like_dom_sf"/>
</dbReference>